<comment type="caution">
    <text evidence="3">The sequence shown here is derived from an EMBL/GenBank/DDBJ whole genome shotgun (WGS) entry which is preliminary data.</text>
</comment>
<organism evidence="3 4">
    <name type="scientific">Apibacter adventoris</name>
    <dbReference type="NCBI Taxonomy" id="1679466"/>
    <lineage>
        <taxon>Bacteria</taxon>
        <taxon>Pseudomonadati</taxon>
        <taxon>Bacteroidota</taxon>
        <taxon>Flavobacteriia</taxon>
        <taxon>Flavobacteriales</taxon>
        <taxon>Weeksellaceae</taxon>
        <taxon>Apibacter</taxon>
    </lineage>
</organism>
<evidence type="ECO:0000259" key="2">
    <source>
        <dbReference type="Pfam" id="PF13439"/>
    </source>
</evidence>
<evidence type="ECO:0000313" key="3">
    <source>
        <dbReference type="EMBL" id="PQL93241.1"/>
    </source>
</evidence>
<reference evidence="3 4" key="1">
    <citation type="submission" date="2018-02" db="EMBL/GenBank/DDBJ databases">
        <title>Genome sequences of Apibacter spp., gut symbionts of Asian honey bees.</title>
        <authorList>
            <person name="Kwong W.K."/>
            <person name="Steele M.I."/>
            <person name="Moran N.A."/>
        </authorList>
    </citation>
    <scope>NUCLEOTIDE SEQUENCE [LARGE SCALE GENOMIC DNA]</scope>
    <source>
        <strain evidence="4">wkB301</strain>
    </source>
</reference>
<dbReference type="GO" id="GO:0016757">
    <property type="term" value="F:glycosyltransferase activity"/>
    <property type="evidence" value="ECO:0007669"/>
    <property type="project" value="InterPro"/>
</dbReference>
<dbReference type="InterPro" id="IPR028098">
    <property type="entry name" value="Glyco_trans_4-like_N"/>
</dbReference>
<feature type="domain" description="Glycosyltransferase subfamily 4-like N-terminal" evidence="2">
    <location>
        <begin position="1"/>
        <end position="172"/>
    </location>
</feature>
<dbReference type="PANTHER" id="PTHR12526">
    <property type="entry name" value="GLYCOSYLTRANSFERASE"/>
    <property type="match status" value="1"/>
</dbReference>
<dbReference type="EMBL" id="PSZM01000036">
    <property type="protein sequence ID" value="PQL93241.1"/>
    <property type="molecule type" value="Genomic_DNA"/>
</dbReference>
<evidence type="ECO:0000313" key="4">
    <source>
        <dbReference type="Proteomes" id="UP000238042"/>
    </source>
</evidence>
<dbReference type="Pfam" id="PF00534">
    <property type="entry name" value="Glycos_transf_1"/>
    <property type="match status" value="1"/>
</dbReference>
<evidence type="ECO:0000259" key="1">
    <source>
        <dbReference type="Pfam" id="PF00534"/>
    </source>
</evidence>
<dbReference type="CDD" id="cd03811">
    <property type="entry name" value="GT4_GT28_WabH-like"/>
    <property type="match status" value="1"/>
</dbReference>
<keyword evidence="4" id="KW-1185">Reference proteome</keyword>
<proteinExistence type="predicted"/>
<gene>
    <name evidence="3" type="ORF">C4S77_05285</name>
</gene>
<dbReference type="SUPFAM" id="SSF53756">
    <property type="entry name" value="UDP-Glycosyltransferase/glycogen phosphorylase"/>
    <property type="match status" value="1"/>
</dbReference>
<dbReference type="OrthoDB" id="791981at2"/>
<dbReference type="InterPro" id="IPR001296">
    <property type="entry name" value="Glyco_trans_1"/>
</dbReference>
<feature type="domain" description="Glycosyl transferase family 1" evidence="1">
    <location>
        <begin position="187"/>
        <end position="339"/>
    </location>
</feature>
<keyword evidence="3" id="KW-0808">Transferase</keyword>
<accession>A0A2S8AE80</accession>
<dbReference type="Pfam" id="PF13439">
    <property type="entry name" value="Glyco_transf_4"/>
    <property type="match status" value="1"/>
</dbReference>
<dbReference type="PANTHER" id="PTHR12526:SF630">
    <property type="entry name" value="GLYCOSYLTRANSFERASE"/>
    <property type="match status" value="1"/>
</dbReference>
<name>A0A2S8AE80_9FLAO</name>
<dbReference type="Gene3D" id="3.40.50.2000">
    <property type="entry name" value="Glycogen Phosphorylase B"/>
    <property type="match status" value="2"/>
</dbReference>
<dbReference type="Proteomes" id="UP000238042">
    <property type="component" value="Unassembled WGS sequence"/>
</dbReference>
<protein>
    <submittedName>
        <fullName evidence="3">Glycosyl transferase</fullName>
    </submittedName>
</protein>
<dbReference type="AlphaFoldDB" id="A0A2S8AE80"/>
<sequence length="365" mass="42640">MGGVQKVILDLLNNLSKDKFEFTLLLNLYQGELRNDIPKNVKLLYLTKGKEDFSKNPLLKKIQLAFRLLKLYLYKKFPSFQLKEKYDIEVASSYSEYDMTLNSSNKNSKKIAWFHSEVTYERLRSKSWEYIKKMKKFDYVVFCANQIRNLIEEKYGITFSNSSVIYNAVHVDEIKKKAEEYNVDYGKLKKPIFCSIGRLHSRKGYEILVNVHARLINENYIHSIVIVGDGEEMDRLKKQVIALKVEKTFKLLGTKLNPYPYLKAADYFVLPTKSEAYPLVINEALALEKPIISTRVGGIPEMIDNNFNGLLVNCNEEEIYQGMKKFIQNSKFVDDIKRNLEKPEEKFNPDSIYQEVEELLLQLLN</sequence>